<dbReference type="Proteomes" id="UP000284375">
    <property type="component" value="Unassembled WGS sequence"/>
</dbReference>
<gene>
    <name evidence="2" type="ORF">VSDG_08442</name>
</gene>
<feature type="compositionally biased region" description="Basic and acidic residues" evidence="1">
    <location>
        <begin position="575"/>
        <end position="584"/>
    </location>
</feature>
<protein>
    <submittedName>
        <fullName evidence="2">Uncharacterized protein</fullName>
    </submittedName>
</protein>
<feature type="region of interest" description="Disordered" evidence="1">
    <location>
        <begin position="369"/>
        <end position="475"/>
    </location>
</feature>
<keyword evidence="3" id="KW-1185">Reference proteome</keyword>
<comment type="caution">
    <text evidence="2">The sequence shown here is derived from an EMBL/GenBank/DDBJ whole genome shotgun (WGS) entry which is preliminary data.</text>
</comment>
<reference evidence="2 3" key="1">
    <citation type="submission" date="2015-09" db="EMBL/GenBank/DDBJ databases">
        <title>Host preference determinants of Valsa canker pathogens revealed by comparative genomics.</title>
        <authorList>
            <person name="Yin Z."/>
            <person name="Huang L."/>
        </authorList>
    </citation>
    <scope>NUCLEOTIDE SEQUENCE [LARGE SCALE GENOMIC DNA]</scope>
    <source>
        <strain evidence="2 3">YSFL</strain>
    </source>
</reference>
<organism evidence="2 3">
    <name type="scientific">Cytospora chrysosperma</name>
    <name type="common">Cytospora canker fungus</name>
    <name type="synonym">Sphaeria chrysosperma</name>
    <dbReference type="NCBI Taxonomy" id="252740"/>
    <lineage>
        <taxon>Eukaryota</taxon>
        <taxon>Fungi</taxon>
        <taxon>Dikarya</taxon>
        <taxon>Ascomycota</taxon>
        <taxon>Pezizomycotina</taxon>
        <taxon>Sordariomycetes</taxon>
        <taxon>Sordariomycetidae</taxon>
        <taxon>Diaporthales</taxon>
        <taxon>Cytosporaceae</taxon>
        <taxon>Cytospora</taxon>
    </lineage>
</organism>
<sequence length="697" mass="76789">MSVTSEDLISLSPCASHLTMPSPTTSPTPSIGALNAEPVTLLPSFPTAQPHHDFKSSMNCSIPEPAIVNEGNQVTKAQYGSLVVISPLPECITKRDILCRVRGGKVLSCILSKFHGSSVAIVMFGHPTSAQHYVEFCAELVNKDLWTFVSDPGSIPFSLVKMTAHVKVYNNAPGLGVTWFHEDIPGFLKSYAASTTRCLYLEKCNVERVIKIWHQLGLAGSEHLRNQLDDMWLDGPEWNAAAGKDCGNLHIWYTDIKSAIEARRRCPDLKHETDPCSVMPDRAFILGPDTAKDGSGHGSEGIYVDYHSYPFVSLLDLHKASVLEKVFRGVLNPYEVFWGIRNPQSKEEQTEPKNMTERLMHVLRTHIEHQGDHARSSNSTSTLCPRPGFALQPSGGLEDPFMDGYKPSSAASKTAPQPGYYHTNASRQHEAASTRLNHGRSEPFHQSHTYHGPLSTNMSHAHSQRPNECHPSHNAPAMSMGYLVEDPLQSTHTHPVDPPRIGRLDFKMPRPLPGYTHQFPPPLGGDPLVGNHPSEIAEAMKQEPRGEGCLARRISSLALSRQRLQPTQSVASHNPAHEDTSYQSDADIRVQENNKTATCILASSSSSVSLMMPESSTGSGHSSKGNAPSGSDSVQQTAPNYSRENWGSGRRSEDVFWTVSLEEFRAMDDEQWKAFGTSFYIPPPGFDTAKRHDVQLE</sequence>
<feature type="compositionally biased region" description="Polar residues" evidence="1">
    <location>
        <begin position="561"/>
        <end position="572"/>
    </location>
</feature>
<feature type="region of interest" description="Disordered" evidence="1">
    <location>
        <begin position="561"/>
        <end position="584"/>
    </location>
</feature>
<evidence type="ECO:0000256" key="1">
    <source>
        <dbReference type="SAM" id="MobiDB-lite"/>
    </source>
</evidence>
<feature type="compositionally biased region" description="Low complexity" evidence="1">
    <location>
        <begin position="21"/>
        <end position="30"/>
    </location>
</feature>
<feature type="region of interest" description="Disordered" evidence="1">
    <location>
        <begin position="14"/>
        <end position="33"/>
    </location>
</feature>
<evidence type="ECO:0000313" key="3">
    <source>
        <dbReference type="Proteomes" id="UP000284375"/>
    </source>
</evidence>
<name>A0A423VHN9_CYTCH</name>
<feature type="compositionally biased region" description="Polar residues" evidence="1">
    <location>
        <begin position="617"/>
        <end position="645"/>
    </location>
</feature>
<dbReference type="OrthoDB" id="5244622at2759"/>
<proteinExistence type="predicted"/>
<feature type="region of interest" description="Disordered" evidence="1">
    <location>
        <begin position="608"/>
        <end position="648"/>
    </location>
</feature>
<accession>A0A423VHN9</accession>
<dbReference type="EMBL" id="LJZO01000050">
    <property type="protein sequence ID" value="ROV90471.1"/>
    <property type="molecule type" value="Genomic_DNA"/>
</dbReference>
<evidence type="ECO:0000313" key="2">
    <source>
        <dbReference type="EMBL" id="ROV90471.1"/>
    </source>
</evidence>
<dbReference type="AlphaFoldDB" id="A0A423VHN9"/>
<feature type="compositionally biased region" description="Polar residues" evidence="1">
    <location>
        <begin position="446"/>
        <end position="464"/>
    </location>
</feature>